<evidence type="ECO:0000313" key="11">
    <source>
        <dbReference type="EMBL" id="MBR0575951.1"/>
    </source>
</evidence>
<dbReference type="GO" id="GO:0009425">
    <property type="term" value="C:bacterial-type flagellum basal body"/>
    <property type="evidence" value="ECO:0007669"/>
    <property type="project" value="InterPro"/>
</dbReference>
<reference evidence="11" key="1">
    <citation type="submission" date="2021-04" db="EMBL/GenBank/DDBJ databases">
        <title>Proteiniclasticum sedimins sp. nov., an obligate anaerobic bacterium isolated from anaerobic sludge.</title>
        <authorList>
            <person name="Liu J."/>
        </authorList>
    </citation>
    <scope>NUCLEOTIDE SEQUENCE</scope>
    <source>
        <strain evidence="11">BAD-10</strain>
    </source>
</reference>
<dbReference type="GO" id="GO:0071978">
    <property type="term" value="P:bacterial-type flagellum-dependent swarming motility"/>
    <property type="evidence" value="ECO:0007669"/>
    <property type="project" value="TreeGrafter"/>
</dbReference>
<gene>
    <name evidence="11" type="ORF">KCG48_06310</name>
</gene>
<comment type="similarity">
    <text evidence="3 10">Belongs to the FliL family.</text>
</comment>
<accession>A0A941HQ01</accession>
<dbReference type="GO" id="GO:0006935">
    <property type="term" value="P:chemotaxis"/>
    <property type="evidence" value="ECO:0007669"/>
    <property type="project" value="UniProtKB-KW"/>
</dbReference>
<evidence type="ECO:0000313" key="12">
    <source>
        <dbReference type="Proteomes" id="UP000675379"/>
    </source>
</evidence>
<keyword evidence="12" id="KW-1185">Reference proteome</keyword>
<evidence type="ECO:0000256" key="7">
    <source>
        <dbReference type="ARBA" id="ARBA00022779"/>
    </source>
</evidence>
<evidence type="ECO:0000256" key="1">
    <source>
        <dbReference type="ARBA" id="ARBA00002254"/>
    </source>
</evidence>
<feature type="transmembrane region" description="Helical" evidence="10">
    <location>
        <begin position="12"/>
        <end position="34"/>
    </location>
</feature>
<keyword evidence="5 10" id="KW-0145">Chemotaxis</keyword>
<dbReference type="AlphaFoldDB" id="A0A941HQ01"/>
<keyword evidence="11" id="KW-0969">Cilium</keyword>
<evidence type="ECO:0000256" key="5">
    <source>
        <dbReference type="ARBA" id="ARBA00022500"/>
    </source>
</evidence>
<keyword evidence="4 10" id="KW-1003">Cell membrane</keyword>
<name>A0A941HQ01_9CLOT</name>
<keyword evidence="11" id="KW-0282">Flagellum</keyword>
<dbReference type="PANTHER" id="PTHR35091">
    <property type="entry name" value="FLAGELLAR PROTEIN FLIL"/>
    <property type="match status" value="1"/>
</dbReference>
<keyword evidence="11" id="KW-0966">Cell projection</keyword>
<organism evidence="11 12">
    <name type="scientific">Proteiniclasticum sediminis</name>
    <dbReference type="NCBI Taxonomy" id="2804028"/>
    <lineage>
        <taxon>Bacteria</taxon>
        <taxon>Bacillati</taxon>
        <taxon>Bacillota</taxon>
        <taxon>Clostridia</taxon>
        <taxon>Eubacteriales</taxon>
        <taxon>Clostridiaceae</taxon>
        <taxon>Proteiniclasticum</taxon>
    </lineage>
</organism>
<keyword evidence="6 10" id="KW-0812">Transmembrane</keyword>
<comment type="caution">
    <text evidence="11">The sequence shown here is derived from an EMBL/GenBank/DDBJ whole genome shotgun (WGS) entry which is preliminary data.</text>
</comment>
<dbReference type="Proteomes" id="UP000675379">
    <property type="component" value="Unassembled WGS sequence"/>
</dbReference>
<evidence type="ECO:0000256" key="6">
    <source>
        <dbReference type="ARBA" id="ARBA00022692"/>
    </source>
</evidence>
<keyword evidence="7 10" id="KW-0283">Flagellar rotation</keyword>
<evidence type="ECO:0000256" key="9">
    <source>
        <dbReference type="ARBA" id="ARBA00023136"/>
    </source>
</evidence>
<keyword evidence="9 10" id="KW-0472">Membrane</keyword>
<dbReference type="EMBL" id="JAGSCS010000006">
    <property type="protein sequence ID" value="MBR0575951.1"/>
    <property type="molecule type" value="Genomic_DNA"/>
</dbReference>
<dbReference type="GO" id="GO:0005886">
    <property type="term" value="C:plasma membrane"/>
    <property type="evidence" value="ECO:0007669"/>
    <property type="project" value="UniProtKB-SubCell"/>
</dbReference>
<dbReference type="PANTHER" id="PTHR35091:SF2">
    <property type="entry name" value="FLAGELLAR PROTEIN FLIL"/>
    <property type="match status" value="1"/>
</dbReference>
<evidence type="ECO:0000256" key="2">
    <source>
        <dbReference type="ARBA" id="ARBA00004162"/>
    </source>
</evidence>
<dbReference type="Pfam" id="PF03748">
    <property type="entry name" value="FliL"/>
    <property type="match status" value="1"/>
</dbReference>
<evidence type="ECO:0000256" key="3">
    <source>
        <dbReference type="ARBA" id="ARBA00008281"/>
    </source>
</evidence>
<keyword evidence="8 10" id="KW-1133">Transmembrane helix</keyword>
<proteinExistence type="inferred from homology"/>
<sequence>MAEGEKKKPGILIFVIVILSLVILVGSTAMVLMVNGVEISDVKERFTKHEEYVVDLDSFVVNLSTGGSGSYLKTQVSLMYTNKDKSGLFDSKKSLIRDTIIRVLMEYKPQDLLGAGGLDRMKEKLKGSLNTALGEEVIMEIYVIDFLVQ</sequence>
<dbReference type="InterPro" id="IPR005503">
    <property type="entry name" value="FliL"/>
</dbReference>
<comment type="subcellular location">
    <subcellularLocation>
        <location evidence="2">Cell membrane</location>
        <topology evidence="2">Single-pass membrane protein</topology>
    </subcellularLocation>
</comment>
<protein>
    <recommendedName>
        <fullName evidence="10">Flagellar protein FliL</fullName>
    </recommendedName>
</protein>
<dbReference type="RefSeq" id="WP_211800654.1">
    <property type="nucleotide sequence ID" value="NZ_JAGSCS010000006.1"/>
</dbReference>
<evidence type="ECO:0000256" key="8">
    <source>
        <dbReference type="ARBA" id="ARBA00022989"/>
    </source>
</evidence>
<comment type="function">
    <text evidence="1 10">Controls the rotational direction of flagella during chemotaxis.</text>
</comment>
<evidence type="ECO:0000256" key="10">
    <source>
        <dbReference type="RuleBase" id="RU364125"/>
    </source>
</evidence>
<evidence type="ECO:0000256" key="4">
    <source>
        <dbReference type="ARBA" id="ARBA00022475"/>
    </source>
</evidence>